<dbReference type="STRING" id="1225564.AA309_03870"/>
<dbReference type="InterPro" id="IPR025356">
    <property type="entry name" value="DUF4260"/>
</dbReference>
<evidence type="ECO:0000313" key="2">
    <source>
        <dbReference type="EMBL" id="KLK94380.1"/>
    </source>
</evidence>
<evidence type="ECO:0000256" key="1">
    <source>
        <dbReference type="SAM" id="Phobius"/>
    </source>
</evidence>
<dbReference type="Proteomes" id="UP000035489">
    <property type="component" value="Unassembled WGS sequence"/>
</dbReference>
<dbReference type="PATRIC" id="fig|1225564.3.peg.1029"/>
<keyword evidence="1" id="KW-0812">Transmembrane</keyword>
<dbReference type="EMBL" id="LCYG01000014">
    <property type="protein sequence ID" value="KLK94380.1"/>
    <property type="molecule type" value="Genomic_DNA"/>
</dbReference>
<reference evidence="2 3" key="1">
    <citation type="submission" date="2015-05" db="EMBL/GenBank/DDBJ databases">
        <title>Draft genome sequence of Microvirga vignae strain BR3299, a novel nitrogen fixing bacteria isolated from Brazil semi-aired region.</title>
        <authorList>
            <person name="Zilli J.E."/>
            <person name="Passos S.R."/>
            <person name="Leite J."/>
            <person name="Baldani J.I."/>
            <person name="Xavier G.R."/>
            <person name="Rumjaneck N.G."/>
            <person name="Simoes-Araujo J.L."/>
        </authorList>
    </citation>
    <scope>NUCLEOTIDE SEQUENCE [LARGE SCALE GENOMIC DNA]</scope>
    <source>
        <strain evidence="2 3">BR3299</strain>
    </source>
</reference>
<dbReference type="OrthoDB" id="9813911at2"/>
<name>A0A0H1RGP5_9HYPH</name>
<feature type="transmembrane region" description="Helical" evidence="1">
    <location>
        <begin position="79"/>
        <end position="101"/>
    </location>
</feature>
<dbReference type="Pfam" id="PF14079">
    <property type="entry name" value="DUF4260"/>
    <property type="match status" value="1"/>
</dbReference>
<gene>
    <name evidence="2" type="ORF">AA309_03870</name>
</gene>
<organism evidence="2 3">
    <name type="scientific">Microvirga vignae</name>
    <dbReference type="NCBI Taxonomy" id="1225564"/>
    <lineage>
        <taxon>Bacteria</taxon>
        <taxon>Pseudomonadati</taxon>
        <taxon>Pseudomonadota</taxon>
        <taxon>Alphaproteobacteria</taxon>
        <taxon>Hyphomicrobiales</taxon>
        <taxon>Methylobacteriaceae</taxon>
        <taxon>Microvirga</taxon>
    </lineage>
</organism>
<keyword evidence="1" id="KW-0472">Membrane</keyword>
<evidence type="ECO:0008006" key="4">
    <source>
        <dbReference type="Google" id="ProtNLM"/>
    </source>
</evidence>
<dbReference type="AlphaFoldDB" id="A0A0H1RGP5"/>
<keyword evidence="3" id="KW-1185">Reference proteome</keyword>
<sequence>MNTALTTRAAAGTPRLLLRLEGLVLLAAATWAFSQTSQSWWLYAALFFVPDVSFAAYATGSKPGSMAYSALHSTIGPAILGLAGLAFGSLLLLGVAAIWAAHVGFDRALGYGLKYATGFSDTHLGRIGRNPAGA</sequence>
<proteinExistence type="predicted"/>
<comment type="caution">
    <text evidence="2">The sequence shown here is derived from an EMBL/GenBank/DDBJ whole genome shotgun (WGS) entry which is preliminary data.</text>
</comment>
<evidence type="ECO:0000313" key="3">
    <source>
        <dbReference type="Proteomes" id="UP000035489"/>
    </source>
</evidence>
<feature type="transmembrane region" description="Helical" evidence="1">
    <location>
        <begin position="40"/>
        <end position="58"/>
    </location>
</feature>
<accession>A0A0H1RGP5</accession>
<protein>
    <recommendedName>
        <fullName evidence="4">DUF4260 domain-containing protein</fullName>
    </recommendedName>
</protein>
<keyword evidence="1" id="KW-1133">Transmembrane helix</keyword>